<dbReference type="SUPFAM" id="SSF51556">
    <property type="entry name" value="Metallo-dependent hydrolases"/>
    <property type="match status" value="1"/>
</dbReference>
<keyword evidence="6" id="KW-0479">Metal-binding</keyword>
<keyword evidence="8" id="KW-0378">Hydrolase</keyword>
<evidence type="ECO:0000313" key="12">
    <source>
        <dbReference type="Proteomes" id="UP000076584"/>
    </source>
</evidence>
<evidence type="ECO:0000256" key="8">
    <source>
        <dbReference type="ARBA" id="ARBA00022801"/>
    </source>
</evidence>
<dbReference type="InterPro" id="IPR006330">
    <property type="entry name" value="Ado/ade_deaminase"/>
</dbReference>
<reference evidence="11 12" key="1">
    <citation type="submission" date="2015-06" db="EMBL/GenBank/DDBJ databases">
        <title>Survival trade-offs in plant roots during colonization by closely related pathogenic and mutualistic fungi.</title>
        <authorList>
            <person name="Hacquard S."/>
            <person name="Kracher B."/>
            <person name="Hiruma K."/>
            <person name="Weinman A."/>
            <person name="Muench P."/>
            <person name="Garrido Oter R."/>
            <person name="Ver Loren van Themaat E."/>
            <person name="Dallerey J.-F."/>
            <person name="Damm U."/>
            <person name="Henrissat B."/>
            <person name="Lespinet O."/>
            <person name="Thon M."/>
            <person name="Kemen E."/>
            <person name="McHardy A.C."/>
            <person name="Schulze-Lefert P."/>
            <person name="O'Connell R.J."/>
        </authorList>
    </citation>
    <scope>NUCLEOTIDE SEQUENCE [LARGE SCALE GENOMIC DNA]</scope>
    <source>
        <strain evidence="11 12">MAFF 238704</strain>
    </source>
</reference>
<comment type="similarity">
    <text evidence="3">Belongs to the metallo-dependent hydrolases superfamily. Adenosine and AMP deaminases family. ADGF subfamily.</text>
</comment>
<sequence>LGAVEIESPVEYFRQRIETIKHEKSLAFDFRLAELASPKEIRANAIVQCIKDEDQRLVYNAAEPRQGWGGQKHPRFPADHFLSNVDPVNNTKLLHIAVRMPKGAHLHIHFNACLQPHVLLGIAEKMDRMFITSDKPLPPVGDGRTDEDVQNALYLCEIQFSILPPEKETPGNILSPNYKTRHTMKYSQFPKDFPEKHSVDPQEWLRSKLVFQESEAHSVLQTVQGAWEKFNGRTRMMKGLFNYETVYREYTQGILEDFYAEIRPNFTKTNQLWADDGTRLIDNEGIMKIIIEEFDEFQQRTNNSFGGLKIIYCTPRSFSNELVDFALNECLAFKKKWPEWIAGFDLVGEESKGRPLRAFVPEFLAFKKKCDEAGVQIPFLFHCGETTDIGNDTDSNLVDALLLNSKRIGHGFALARHPHIMEQMKERGVCLEVCPISNEELGLTPRMTGHAIYSLLANNVHCTLNSDNGTIFGSSLPHEFYQVMVGKTDMTLHGWRQLIEWSLDHSCMTKEELSVVRADWEKRWEGFLDWIIAKYSTAAALEGMSNVDR</sequence>
<name>A0A162NXF6_COLIC</name>
<dbReference type="PANTHER" id="PTHR11409:SF37">
    <property type="entry name" value="ADENOSINE DEAMINASE DOMAIN-CONTAINING PROTEIN"/>
    <property type="match status" value="1"/>
</dbReference>
<comment type="cofactor">
    <cofactor evidence="1">
        <name>Zn(2+)</name>
        <dbReference type="ChEBI" id="CHEBI:29105"/>
    </cofactor>
</comment>
<evidence type="ECO:0000259" key="10">
    <source>
        <dbReference type="Pfam" id="PF00962"/>
    </source>
</evidence>
<evidence type="ECO:0000256" key="1">
    <source>
        <dbReference type="ARBA" id="ARBA00001947"/>
    </source>
</evidence>
<comment type="subcellular location">
    <subcellularLocation>
        <location evidence="2">Secreted</location>
    </subcellularLocation>
</comment>
<accession>A0A162NXF6</accession>
<dbReference type="GO" id="GO:0005576">
    <property type="term" value="C:extracellular region"/>
    <property type="evidence" value="ECO:0007669"/>
    <property type="project" value="UniProtKB-SubCell"/>
</dbReference>
<evidence type="ECO:0000256" key="7">
    <source>
        <dbReference type="ARBA" id="ARBA00022729"/>
    </source>
</evidence>
<keyword evidence="7" id="KW-0732">Signal</keyword>
<dbReference type="EC" id="3.5.4.4" evidence="4"/>
<dbReference type="STRING" id="1573173.A0A162NXF6"/>
<comment type="catalytic activity">
    <reaction evidence="9">
        <text>adenosine + H2O + H(+) = inosine + NH4(+)</text>
        <dbReference type="Rhea" id="RHEA:24408"/>
        <dbReference type="ChEBI" id="CHEBI:15377"/>
        <dbReference type="ChEBI" id="CHEBI:15378"/>
        <dbReference type="ChEBI" id="CHEBI:16335"/>
        <dbReference type="ChEBI" id="CHEBI:17596"/>
        <dbReference type="ChEBI" id="CHEBI:28938"/>
        <dbReference type="EC" id="3.5.4.4"/>
    </reaction>
</comment>
<evidence type="ECO:0000256" key="2">
    <source>
        <dbReference type="ARBA" id="ARBA00004613"/>
    </source>
</evidence>
<dbReference type="GO" id="GO:0006154">
    <property type="term" value="P:adenosine catabolic process"/>
    <property type="evidence" value="ECO:0007669"/>
    <property type="project" value="TreeGrafter"/>
</dbReference>
<dbReference type="Proteomes" id="UP000076584">
    <property type="component" value="Unassembled WGS sequence"/>
</dbReference>
<gene>
    <name evidence="11" type="ORF">CI238_09689</name>
</gene>
<dbReference type="InterPro" id="IPR001365">
    <property type="entry name" value="A_deaminase_dom"/>
</dbReference>
<dbReference type="GO" id="GO:0004000">
    <property type="term" value="F:adenosine deaminase activity"/>
    <property type="evidence" value="ECO:0007669"/>
    <property type="project" value="TreeGrafter"/>
</dbReference>
<evidence type="ECO:0000256" key="3">
    <source>
        <dbReference type="ARBA" id="ARBA00006083"/>
    </source>
</evidence>
<dbReference type="PANTHER" id="PTHR11409">
    <property type="entry name" value="ADENOSINE DEAMINASE"/>
    <property type="match status" value="1"/>
</dbReference>
<protein>
    <recommendedName>
        <fullName evidence="4">adenosine deaminase</fullName>
        <ecNumber evidence="4">3.5.4.4</ecNumber>
    </recommendedName>
</protein>
<dbReference type="Pfam" id="PF00962">
    <property type="entry name" value="A_deaminase"/>
    <property type="match status" value="1"/>
</dbReference>
<dbReference type="Gene3D" id="3.20.20.140">
    <property type="entry name" value="Metal-dependent hydrolases"/>
    <property type="match status" value="1"/>
</dbReference>
<evidence type="ECO:0000256" key="5">
    <source>
        <dbReference type="ARBA" id="ARBA00022525"/>
    </source>
</evidence>
<dbReference type="GO" id="GO:0046872">
    <property type="term" value="F:metal ion binding"/>
    <property type="evidence" value="ECO:0007669"/>
    <property type="project" value="UniProtKB-KW"/>
</dbReference>
<evidence type="ECO:0000256" key="4">
    <source>
        <dbReference type="ARBA" id="ARBA00012784"/>
    </source>
</evidence>
<dbReference type="InterPro" id="IPR032466">
    <property type="entry name" value="Metal_Hydrolase"/>
</dbReference>
<dbReference type="FunFam" id="3.20.20.140:FF:000017">
    <property type="entry name" value="Adenosine deaminase 2"/>
    <property type="match status" value="1"/>
</dbReference>
<organism evidence="11 12">
    <name type="scientific">Colletotrichum incanum</name>
    <name type="common">Soybean anthracnose fungus</name>
    <dbReference type="NCBI Taxonomy" id="1573173"/>
    <lineage>
        <taxon>Eukaryota</taxon>
        <taxon>Fungi</taxon>
        <taxon>Dikarya</taxon>
        <taxon>Ascomycota</taxon>
        <taxon>Pezizomycotina</taxon>
        <taxon>Sordariomycetes</taxon>
        <taxon>Hypocreomycetidae</taxon>
        <taxon>Glomerellales</taxon>
        <taxon>Glomerellaceae</taxon>
        <taxon>Colletotrichum</taxon>
        <taxon>Colletotrichum spaethianum species complex</taxon>
    </lineage>
</organism>
<evidence type="ECO:0000313" key="11">
    <source>
        <dbReference type="EMBL" id="KZL86414.1"/>
    </source>
</evidence>
<feature type="non-terminal residue" evidence="11">
    <location>
        <position position="1"/>
    </location>
</feature>
<evidence type="ECO:0000256" key="9">
    <source>
        <dbReference type="ARBA" id="ARBA00047764"/>
    </source>
</evidence>
<proteinExistence type="inferred from homology"/>
<dbReference type="AlphaFoldDB" id="A0A162NXF6"/>
<comment type="caution">
    <text evidence="11">The sequence shown here is derived from an EMBL/GenBank/DDBJ whole genome shotgun (WGS) entry which is preliminary data.</text>
</comment>
<evidence type="ECO:0000256" key="6">
    <source>
        <dbReference type="ARBA" id="ARBA00022723"/>
    </source>
</evidence>
<keyword evidence="5" id="KW-0964">Secreted</keyword>
<dbReference type="GO" id="GO:0046103">
    <property type="term" value="P:inosine biosynthetic process"/>
    <property type="evidence" value="ECO:0007669"/>
    <property type="project" value="TreeGrafter"/>
</dbReference>
<keyword evidence="12" id="KW-1185">Reference proteome</keyword>
<dbReference type="EMBL" id="LFIW01000428">
    <property type="protein sequence ID" value="KZL86414.1"/>
    <property type="molecule type" value="Genomic_DNA"/>
</dbReference>
<feature type="domain" description="Adenosine deaminase" evidence="10">
    <location>
        <begin position="280"/>
        <end position="512"/>
    </location>
</feature>